<proteinExistence type="predicted"/>
<evidence type="ECO:0000313" key="3">
    <source>
        <dbReference type="Proteomes" id="UP000007148"/>
    </source>
</evidence>
<dbReference type="AlphaFoldDB" id="G4T6J3"/>
<dbReference type="PANTHER" id="PTHR35870">
    <property type="entry name" value="PROTEIN, PUTATIVE (AFU_ORTHOLOGUE AFUA_5G03330)-RELATED"/>
    <property type="match status" value="1"/>
</dbReference>
<sequence length="461" mass="51470">MDSQNLLEQLFPSPRAPRAPLAPSPWPGVTAESTQTLAELLRANHIKYHCFFNDSNFHNHLVHHLLAAFALGCTPTLLNAAYKLHADYQRALKPSPSDITEENWTKHLAQPQYYPGYLSFFQNQILQRGMAEVLEAYVFSPAANKPGVDMFARFFSGLVHPLIHFGHGPEFGLPGIAAEGLAMTAVSKNIAGGLFPPLFFEQEVPPGPGPHALSIAARLIADPELAYGKGADPKSQARFQDAIKRSGDRLREYYAAWSPEGPFTEKYEELVWLVCAIYGFSGWKKGKVFQANFFMLHLVTSSLFVSSIHDLLTPRSQKLFLRGFLATSLTYYVGHGRISWDIAEFFAEPLSSYPMPPQPDPSPASSTLDRSHINQNPWFAILQSALSHPDEHLIKIQRSLAHYAARWGQCPKGHLKETELKGAENIDGSLFLRLAILTGKAKAWVREGEPSYDAEWNRSYL</sequence>
<evidence type="ECO:0000256" key="1">
    <source>
        <dbReference type="ARBA" id="ARBA00023002"/>
    </source>
</evidence>
<dbReference type="GO" id="GO:0016491">
    <property type="term" value="F:oxidoreductase activity"/>
    <property type="evidence" value="ECO:0007669"/>
    <property type="project" value="UniProtKB-KW"/>
</dbReference>
<dbReference type="Proteomes" id="UP000007148">
    <property type="component" value="Unassembled WGS sequence"/>
</dbReference>
<dbReference type="InterPro" id="IPR025337">
    <property type="entry name" value="Questin_oxidase-like"/>
</dbReference>
<dbReference type="OrthoDB" id="10004862at2759"/>
<keyword evidence="3" id="KW-1185">Reference proteome</keyword>
<dbReference type="Pfam" id="PF14027">
    <property type="entry name" value="Questin_oxidase"/>
    <property type="match status" value="1"/>
</dbReference>
<evidence type="ECO:0008006" key="4">
    <source>
        <dbReference type="Google" id="ProtNLM"/>
    </source>
</evidence>
<organism evidence="2 3">
    <name type="scientific">Serendipita indica (strain DSM 11827)</name>
    <name type="common">Root endophyte fungus</name>
    <name type="synonym">Piriformospora indica</name>
    <dbReference type="NCBI Taxonomy" id="1109443"/>
    <lineage>
        <taxon>Eukaryota</taxon>
        <taxon>Fungi</taxon>
        <taxon>Dikarya</taxon>
        <taxon>Basidiomycota</taxon>
        <taxon>Agaricomycotina</taxon>
        <taxon>Agaricomycetes</taxon>
        <taxon>Sebacinales</taxon>
        <taxon>Serendipitaceae</taxon>
        <taxon>Serendipita</taxon>
    </lineage>
</organism>
<accession>G4T6J3</accession>
<dbReference type="PANTHER" id="PTHR35870:SF1">
    <property type="entry name" value="PROTEIN, PUTATIVE (AFU_ORTHOLOGUE AFUA_5G03330)-RELATED"/>
    <property type="match status" value="1"/>
</dbReference>
<dbReference type="HOGENOM" id="CLU_019145_1_0_1"/>
<dbReference type="STRING" id="1109443.G4T6J3"/>
<dbReference type="eggNOG" id="ENOG502QRNN">
    <property type="taxonomic scope" value="Eukaryota"/>
</dbReference>
<reference evidence="2 3" key="1">
    <citation type="journal article" date="2011" name="PLoS Pathog.">
        <title>Endophytic Life Strategies Decoded by Genome and Transcriptome Analyses of the Mutualistic Root Symbiont Piriformospora indica.</title>
        <authorList>
            <person name="Zuccaro A."/>
            <person name="Lahrmann U."/>
            <person name="Guldener U."/>
            <person name="Langen G."/>
            <person name="Pfiffi S."/>
            <person name="Biedenkopf D."/>
            <person name="Wong P."/>
            <person name="Samans B."/>
            <person name="Grimm C."/>
            <person name="Basiewicz M."/>
            <person name="Murat C."/>
            <person name="Martin F."/>
            <person name="Kogel K.H."/>
        </authorList>
    </citation>
    <scope>NUCLEOTIDE SEQUENCE [LARGE SCALE GENOMIC DNA]</scope>
    <source>
        <strain evidence="2 3">DSM 11827</strain>
    </source>
</reference>
<protein>
    <recommendedName>
        <fullName evidence="4">HypA-like protein</fullName>
    </recommendedName>
</protein>
<dbReference type="EMBL" id="CAFZ01000007">
    <property type="protein sequence ID" value="CCA66926.1"/>
    <property type="molecule type" value="Genomic_DNA"/>
</dbReference>
<keyword evidence="1" id="KW-0560">Oxidoreductase</keyword>
<evidence type="ECO:0000313" key="2">
    <source>
        <dbReference type="EMBL" id="CCA66926.1"/>
    </source>
</evidence>
<dbReference type="InParanoid" id="G4T6J3"/>
<dbReference type="OMA" id="KRWHIFF"/>
<gene>
    <name evidence="2" type="ORF">PIIN_00765</name>
</gene>
<name>G4T6J3_SERID</name>
<comment type="caution">
    <text evidence="2">The sequence shown here is derived from an EMBL/GenBank/DDBJ whole genome shotgun (WGS) entry which is preliminary data.</text>
</comment>